<dbReference type="CDD" id="cd06279">
    <property type="entry name" value="PBP1_LacI-like"/>
    <property type="match status" value="1"/>
</dbReference>
<dbReference type="Proteomes" id="UP001185899">
    <property type="component" value="Unassembled WGS sequence"/>
</dbReference>
<comment type="caution">
    <text evidence="5">The sequence shown here is derived from an EMBL/GenBank/DDBJ whole genome shotgun (WGS) entry which is preliminary data.</text>
</comment>
<dbReference type="PROSITE" id="PS50932">
    <property type="entry name" value="HTH_LACI_2"/>
    <property type="match status" value="1"/>
</dbReference>
<dbReference type="SMART" id="SM00354">
    <property type="entry name" value="HTH_LACI"/>
    <property type="match status" value="1"/>
</dbReference>
<dbReference type="PANTHER" id="PTHR30146">
    <property type="entry name" value="LACI-RELATED TRANSCRIPTIONAL REPRESSOR"/>
    <property type="match status" value="1"/>
</dbReference>
<evidence type="ECO:0000256" key="2">
    <source>
        <dbReference type="ARBA" id="ARBA00023125"/>
    </source>
</evidence>
<accession>A0ABU4B0I5</accession>
<keyword evidence="1" id="KW-0805">Transcription regulation</keyword>
<gene>
    <name evidence="5" type="ORF">R3P95_15780</name>
</gene>
<dbReference type="InterPro" id="IPR028082">
    <property type="entry name" value="Peripla_BP_I"/>
</dbReference>
<evidence type="ECO:0000313" key="5">
    <source>
        <dbReference type="EMBL" id="MDV6232011.1"/>
    </source>
</evidence>
<protein>
    <submittedName>
        <fullName evidence="5">LacI family DNA-binding transcriptional regulator</fullName>
    </submittedName>
</protein>
<dbReference type="PANTHER" id="PTHR30146:SF138">
    <property type="entry name" value="TRANSCRIPTIONAL REGULATORY PROTEIN"/>
    <property type="match status" value="1"/>
</dbReference>
<keyword evidence="6" id="KW-1185">Reference proteome</keyword>
<dbReference type="InterPro" id="IPR000843">
    <property type="entry name" value="HTH_LacI"/>
</dbReference>
<dbReference type="InterPro" id="IPR046335">
    <property type="entry name" value="LacI/GalR-like_sensor"/>
</dbReference>
<dbReference type="CDD" id="cd01392">
    <property type="entry name" value="HTH_LacI"/>
    <property type="match status" value="1"/>
</dbReference>
<proteinExistence type="predicted"/>
<dbReference type="Pfam" id="PF00356">
    <property type="entry name" value="LacI"/>
    <property type="match status" value="1"/>
</dbReference>
<organism evidence="5 6">
    <name type="scientific">Rhodococcus cercidiphylli</name>
    <dbReference type="NCBI Taxonomy" id="489916"/>
    <lineage>
        <taxon>Bacteria</taxon>
        <taxon>Bacillati</taxon>
        <taxon>Actinomycetota</taxon>
        <taxon>Actinomycetes</taxon>
        <taxon>Mycobacteriales</taxon>
        <taxon>Nocardiaceae</taxon>
        <taxon>Rhodococcus</taxon>
    </lineage>
</organism>
<evidence type="ECO:0000256" key="3">
    <source>
        <dbReference type="ARBA" id="ARBA00023163"/>
    </source>
</evidence>
<evidence type="ECO:0000259" key="4">
    <source>
        <dbReference type="PROSITE" id="PS50932"/>
    </source>
</evidence>
<dbReference type="Gene3D" id="1.10.260.40">
    <property type="entry name" value="lambda repressor-like DNA-binding domains"/>
    <property type="match status" value="1"/>
</dbReference>
<dbReference type="Gene3D" id="3.40.50.2300">
    <property type="match status" value="2"/>
</dbReference>
<feature type="domain" description="HTH lacI-type" evidence="4">
    <location>
        <begin position="5"/>
        <end position="60"/>
    </location>
</feature>
<name>A0ABU4B0I5_9NOCA</name>
<dbReference type="SUPFAM" id="SSF53822">
    <property type="entry name" value="Periplasmic binding protein-like I"/>
    <property type="match status" value="1"/>
</dbReference>
<dbReference type="RefSeq" id="WP_317548789.1">
    <property type="nucleotide sequence ID" value="NZ_JAWLKE010000006.1"/>
</dbReference>
<dbReference type="InterPro" id="IPR010982">
    <property type="entry name" value="Lambda_DNA-bd_dom_sf"/>
</dbReference>
<dbReference type="EMBL" id="JAWLKE010000006">
    <property type="protein sequence ID" value="MDV6232011.1"/>
    <property type="molecule type" value="Genomic_DNA"/>
</dbReference>
<dbReference type="GO" id="GO:0003677">
    <property type="term" value="F:DNA binding"/>
    <property type="evidence" value="ECO:0007669"/>
    <property type="project" value="UniProtKB-KW"/>
</dbReference>
<dbReference type="SUPFAM" id="SSF47413">
    <property type="entry name" value="lambda repressor-like DNA-binding domains"/>
    <property type="match status" value="1"/>
</dbReference>
<reference evidence="5 6" key="1">
    <citation type="submission" date="2023-10" db="EMBL/GenBank/DDBJ databases">
        <title>Development of a sustainable strategy for remediation of hydrocarbon-contaminated territories based on the waste exchange concept.</title>
        <authorList>
            <person name="Krivoruchko A."/>
        </authorList>
    </citation>
    <scope>NUCLEOTIDE SEQUENCE [LARGE SCALE GENOMIC DNA]</scope>
    <source>
        <strain evidence="5 6">IEGM 1322</strain>
    </source>
</reference>
<keyword evidence="3" id="KW-0804">Transcription</keyword>
<keyword evidence="2 5" id="KW-0238">DNA-binding</keyword>
<evidence type="ECO:0000256" key="1">
    <source>
        <dbReference type="ARBA" id="ARBA00023015"/>
    </source>
</evidence>
<sequence length="354" mass="37890">MNTRVTMADVAASAGVSTMSVSYTYNRPSRVSAATRDRVYEAAATLGYAGPNRTARSLRSGRHNSIGVVLGEKLTYAFEDPQARRFLSGIAEACLDADTALVMLPNLHRDTDNARIRDAQVDGYVVWTTEIDDPLLDVLVDTGRPTCIQGGPDHPGLNWITIDDRAAAETIATVALNSRSRPAIVALRPDTRRKSTIVCGADASDISMPVTRARLEGYRDACVQLGLDWSTVPTLFTTDNARAEGDRGARLLLQDNAIDTLLVMSDELALGVLDAAAASGIDVPEQLAVTGWDDSPAAAAAGLTTVAQSLFDQGRSAARWVLGLSDTVDDAIWSIERRLSTGRANGRQTKESMI</sequence>
<dbReference type="Pfam" id="PF13377">
    <property type="entry name" value="Peripla_BP_3"/>
    <property type="match status" value="1"/>
</dbReference>
<evidence type="ECO:0000313" key="6">
    <source>
        <dbReference type="Proteomes" id="UP001185899"/>
    </source>
</evidence>